<organism evidence="1 2">
    <name type="scientific">Marchantia polymorpha</name>
    <name type="common">Common liverwort</name>
    <name type="synonym">Marchantia aquatica</name>
    <dbReference type="NCBI Taxonomy" id="3197"/>
    <lineage>
        <taxon>Eukaryota</taxon>
        <taxon>Viridiplantae</taxon>
        <taxon>Streptophyta</taxon>
        <taxon>Embryophyta</taxon>
        <taxon>Marchantiophyta</taxon>
        <taxon>Marchantiopsida</taxon>
        <taxon>Marchantiidae</taxon>
        <taxon>Marchantiales</taxon>
        <taxon>Marchantiaceae</taxon>
        <taxon>Marchantia</taxon>
    </lineage>
</organism>
<dbReference type="AlphaFoldDB" id="A0A2R6X1S7"/>
<dbReference type="Gramene" id="Mp2g14420.1">
    <property type="protein sequence ID" value="Mp2g14420.1.cds1"/>
    <property type="gene ID" value="Mp2g14420"/>
</dbReference>
<sequence>MEGLFKASKRSGRLQKKAEELLFHQKHGYFLQAQTFLESLGRPFLTEMMICVCLICLRSRPSAITPSQRFAAICRRPHCLCDLLRLVRCRQLEPQGMQNWPVEQTLWWVFTFYQLKVRRPRFRSIHGPIVRHSSSMG</sequence>
<name>A0A2R6X1S7_MARPO</name>
<dbReference type="Proteomes" id="UP000244005">
    <property type="component" value="Unassembled WGS sequence"/>
</dbReference>
<proteinExistence type="predicted"/>
<protein>
    <submittedName>
        <fullName evidence="1">Uncharacterized protein</fullName>
    </submittedName>
</protein>
<evidence type="ECO:0000313" key="1">
    <source>
        <dbReference type="EMBL" id="PTQ40031.1"/>
    </source>
</evidence>
<keyword evidence="2" id="KW-1185">Reference proteome</keyword>
<dbReference type="EMBL" id="KZ772714">
    <property type="protein sequence ID" value="PTQ40031.1"/>
    <property type="molecule type" value="Genomic_DNA"/>
</dbReference>
<evidence type="ECO:0000313" key="2">
    <source>
        <dbReference type="Proteomes" id="UP000244005"/>
    </source>
</evidence>
<reference evidence="2" key="1">
    <citation type="journal article" date="2017" name="Cell">
        <title>Insights into land plant evolution garnered from the Marchantia polymorpha genome.</title>
        <authorList>
            <person name="Bowman J.L."/>
            <person name="Kohchi T."/>
            <person name="Yamato K.T."/>
            <person name="Jenkins J."/>
            <person name="Shu S."/>
            <person name="Ishizaki K."/>
            <person name="Yamaoka S."/>
            <person name="Nishihama R."/>
            <person name="Nakamura Y."/>
            <person name="Berger F."/>
            <person name="Adam C."/>
            <person name="Aki S.S."/>
            <person name="Althoff F."/>
            <person name="Araki T."/>
            <person name="Arteaga-Vazquez M.A."/>
            <person name="Balasubrmanian S."/>
            <person name="Barry K."/>
            <person name="Bauer D."/>
            <person name="Boehm C.R."/>
            <person name="Briginshaw L."/>
            <person name="Caballero-Perez J."/>
            <person name="Catarino B."/>
            <person name="Chen F."/>
            <person name="Chiyoda S."/>
            <person name="Chovatia M."/>
            <person name="Davies K.M."/>
            <person name="Delmans M."/>
            <person name="Demura T."/>
            <person name="Dierschke T."/>
            <person name="Dolan L."/>
            <person name="Dorantes-Acosta A.E."/>
            <person name="Eklund D.M."/>
            <person name="Florent S.N."/>
            <person name="Flores-Sandoval E."/>
            <person name="Fujiyama A."/>
            <person name="Fukuzawa H."/>
            <person name="Galik B."/>
            <person name="Grimanelli D."/>
            <person name="Grimwood J."/>
            <person name="Grossniklaus U."/>
            <person name="Hamada T."/>
            <person name="Haseloff J."/>
            <person name="Hetherington A.J."/>
            <person name="Higo A."/>
            <person name="Hirakawa Y."/>
            <person name="Hundley H.N."/>
            <person name="Ikeda Y."/>
            <person name="Inoue K."/>
            <person name="Inoue S.I."/>
            <person name="Ishida S."/>
            <person name="Jia Q."/>
            <person name="Kakita M."/>
            <person name="Kanazawa T."/>
            <person name="Kawai Y."/>
            <person name="Kawashima T."/>
            <person name="Kennedy M."/>
            <person name="Kinose K."/>
            <person name="Kinoshita T."/>
            <person name="Kohara Y."/>
            <person name="Koide E."/>
            <person name="Komatsu K."/>
            <person name="Kopischke S."/>
            <person name="Kubo M."/>
            <person name="Kyozuka J."/>
            <person name="Lagercrantz U."/>
            <person name="Lin S.S."/>
            <person name="Lindquist E."/>
            <person name="Lipzen A.M."/>
            <person name="Lu C.W."/>
            <person name="De Luna E."/>
            <person name="Martienssen R.A."/>
            <person name="Minamino N."/>
            <person name="Mizutani M."/>
            <person name="Mizutani M."/>
            <person name="Mochizuki N."/>
            <person name="Monte I."/>
            <person name="Mosher R."/>
            <person name="Nagasaki H."/>
            <person name="Nakagami H."/>
            <person name="Naramoto S."/>
            <person name="Nishitani K."/>
            <person name="Ohtani M."/>
            <person name="Okamoto T."/>
            <person name="Okumura M."/>
            <person name="Phillips J."/>
            <person name="Pollak B."/>
            <person name="Reinders A."/>
            <person name="Rovekamp M."/>
            <person name="Sano R."/>
            <person name="Sawa S."/>
            <person name="Schmid M.W."/>
            <person name="Shirakawa M."/>
            <person name="Solano R."/>
            <person name="Spunde A."/>
            <person name="Suetsugu N."/>
            <person name="Sugano S."/>
            <person name="Sugiyama A."/>
            <person name="Sun R."/>
            <person name="Suzuki Y."/>
            <person name="Takenaka M."/>
            <person name="Takezawa D."/>
            <person name="Tomogane H."/>
            <person name="Tsuzuki M."/>
            <person name="Ueda T."/>
            <person name="Umeda M."/>
            <person name="Ward J.M."/>
            <person name="Watanabe Y."/>
            <person name="Yazaki K."/>
            <person name="Yokoyama R."/>
            <person name="Yoshitake Y."/>
            <person name="Yotsui I."/>
            <person name="Zachgo S."/>
            <person name="Schmutz J."/>
        </authorList>
    </citation>
    <scope>NUCLEOTIDE SEQUENCE [LARGE SCALE GENOMIC DNA]</scope>
    <source>
        <strain evidence="2">Tak-1</strain>
    </source>
</reference>
<gene>
    <name evidence="1" type="ORF">MARPO_0042s0069</name>
</gene>
<accession>A0A2R6X1S7</accession>